<evidence type="ECO:0000256" key="2">
    <source>
        <dbReference type="ARBA" id="ARBA00006484"/>
    </source>
</evidence>
<dbReference type="GeneID" id="25309767"/>
<keyword evidence="4" id="KW-0521">NADP</keyword>
<evidence type="ECO:0000256" key="1">
    <source>
        <dbReference type="ARBA" id="ARBA00004141"/>
    </source>
</evidence>
<reference evidence="13 14" key="1">
    <citation type="submission" date="2015-01" db="EMBL/GenBank/DDBJ databases">
        <title>The Genome Sequence of Fonsecaea pedrosoi CBS 271.37.</title>
        <authorList>
            <consortium name="The Broad Institute Genomics Platform"/>
            <person name="Cuomo C."/>
            <person name="de Hoog S."/>
            <person name="Gorbushina A."/>
            <person name="Stielow B."/>
            <person name="Teixiera M."/>
            <person name="Abouelleil A."/>
            <person name="Chapman S.B."/>
            <person name="Priest M."/>
            <person name="Young S.K."/>
            <person name="Wortman J."/>
            <person name="Nusbaum C."/>
            <person name="Birren B."/>
        </authorList>
    </citation>
    <scope>NUCLEOTIDE SEQUENCE [LARGE SCALE GENOMIC DNA]</scope>
    <source>
        <strain evidence="13 14">CBS 271.37</strain>
    </source>
</reference>
<dbReference type="InterPro" id="IPR036291">
    <property type="entry name" value="NAD(P)-bd_dom_sf"/>
</dbReference>
<dbReference type="PRINTS" id="PR00080">
    <property type="entry name" value="SDRFAMILY"/>
</dbReference>
<keyword evidence="14" id="KW-1185">Reference proteome</keyword>
<dbReference type="Pfam" id="PF00106">
    <property type="entry name" value="adh_short"/>
    <property type="match status" value="1"/>
</dbReference>
<evidence type="ECO:0000256" key="4">
    <source>
        <dbReference type="ARBA" id="ARBA00022857"/>
    </source>
</evidence>
<dbReference type="InterPro" id="IPR002347">
    <property type="entry name" value="SDR_fam"/>
</dbReference>
<comment type="similarity">
    <text evidence="2 12">Belongs to the short-chain dehydrogenases/reductases (SDR) family.</text>
</comment>
<gene>
    <name evidence="13" type="ORF">Z517_10277</name>
</gene>
<dbReference type="CDD" id="cd05339">
    <property type="entry name" value="17beta-HSDXI-like_SDR_c"/>
    <property type="match status" value="1"/>
</dbReference>
<keyword evidence="7" id="KW-0443">Lipid metabolism</keyword>
<protein>
    <recommendedName>
        <fullName evidence="10">Short-chain dehydrogenase/reductase 3</fullName>
    </recommendedName>
    <alternativeName>
        <fullName evidence="11">Retinal short-chain dehydrogenase/reductase 1</fullName>
    </alternativeName>
</protein>
<dbReference type="GO" id="GO:0016020">
    <property type="term" value="C:membrane"/>
    <property type="evidence" value="ECO:0007669"/>
    <property type="project" value="UniProtKB-SubCell"/>
</dbReference>
<organism evidence="13 14">
    <name type="scientific">Fonsecaea pedrosoi CBS 271.37</name>
    <dbReference type="NCBI Taxonomy" id="1442368"/>
    <lineage>
        <taxon>Eukaryota</taxon>
        <taxon>Fungi</taxon>
        <taxon>Dikarya</taxon>
        <taxon>Ascomycota</taxon>
        <taxon>Pezizomycotina</taxon>
        <taxon>Eurotiomycetes</taxon>
        <taxon>Chaetothyriomycetidae</taxon>
        <taxon>Chaetothyriales</taxon>
        <taxon>Herpotrichiellaceae</taxon>
        <taxon>Fonsecaea</taxon>
    </lineage>
</organism>
<evidence type="ECO:0000256" key="6">
    <source>
        <dbReference type="ARBA" id="ARBA00023002"/>
    </source>
</evidence>
<dbReference type="HOGENOM" id="CLU_010194_5_2_1"/>
<keyword evidence="5" id="KW-1133">Transmembrane helix</keyword>
<keyword evidence="6" id="KW-0560">Oxidoreductase</keyword>
<evidence type="ECO:0000313" key="14">
    <source>
        <dbReference type="Proteomes" id="UP000053029"/>
    </source>
</evidence>
<dbReference type="AlphaFoldDB" id="A0A0D2G9S6"/>
<comment type="subcellular location">
    <subcellularLocation>
        <location evidence="1">Membrane</location>
        <topology evidence="1">Multi-pass membrane protein</topology>
    </subcellularLocation>
</comment>
<dbReference type="PANTHER" id="PTHR24322:SF736">
    <property type="entry name" value="RETINOL DEHYDROGENASE 10"/>
    <property type="match status" value="1"/>
</dbReference>
<dbReference type="SUPFAM" id="SSF51735">
    <property type="entry name" value="NAD(P)-binding Rossmann-fold domains"/>
    <property type="match status" value="1"/>
</dbReference>
<evidence type="ECO:0000256" key="5">
    <source>
        <dbReference type="ARBA" id="ARBA00022989"/>
    </source>
</evidence>
<dbReference type="PRINTS" id="PR00081">
    <property type="entry name" value="GDHRDH"/>
</dbReference>
<proteinExistence type="inferred from homology"/>
<sequence>MSVLQPPREGITLEYLFRPVHYVLLQPIVPAALLLLHLRYTKGFQRALSAIGTAALQPKVVNRTLGGLLTFSVLYRLNRYLSRLVLNNFVKDTTWNWDREIVMISGGSSGIGQEMVRQFGERNIKVVVFDVNPPQTPLPPGATFYKTDVTSSQDIRDVAARVRKDIGDPTVLINNAGVANARTILDETEEQLQRTFDVNILAHFKMVKEFLPDMIEKNHGHVVTIASMSSFATWAGVTSYAATKAAVLAFHEGLSQELRARYGANKVRTTIVHPVWVRTPLARNLVKNMASDQVVLEPGTVAEAVVSQVLKCEGDQLILPARFNFVPFIRGWPSWLQESARSDGAQTIKSDD</sequence>
<dbReference type="PROSITE" id="PS00061">
    <property type="entry name" value="ADH_SHORT"/>
    <property type="match status" value="1"/>
</dbReference>
<keyword evidence="3" id="KW-0812">Transmembrane</keyword>
<dbReference type="GO" id="GO:0052650">
    <property type="term" value="F:all-trans-retinol dehydrogenase (NADP+) activity"/>
    <property type="evidence" value="ECO:0007669"/>
    <property type="project" value="UniProtKB-ARBA"/>
</dbReference>
<dbReference type="OrthoDB" id="10253736at2759"/>
<comment type="function">
    <text evidence="9">Catalyzes the reduction of all-trans-retinal to all-trans-retinol in the presence of NADPH.</text>
</comment>
<evidence type="ECO:0000256" key="11">
    <source>
        <dbReference type="ARBA" id="ARBA00082544"/>
    </source>
</evidence>
<evidence type="ECO:0000256" key="8">
    <source>
        <dbReference type="ARBA" id="ARBA00023136"/>
    </source>
</evidence>
<evidence type="ECO:0000256" key="7">
    <source>
        <dbReference type="ARBA" id="ARBA00023098"/>
    </source>
</evidence>
<name>A0A0D2G9S6_9EURO</name>
<dbReference type="STRING" id="1442368.A0A0D2G9S6"/>
<evidence type="ECO:0000256" key="9">
    <source>
        <dbReference type="ARBA" id="ARBA00059620"/>
    </source>
</evidence>
<dbReference type="Proteomes" id="UP000053029">
    <property type="component" value="Unassembled WGS sequence"/>
</dbReference>
<dbReference type="EMBL" id="KN846975">
    <property type="protein sequence ID" value="KIW75535.1"/>
    <property type="molecule type" value="Genomic_DNA"/>
</dbReference>
<evidence type="ECO:0000256" key="12">
    <source>
        <dbReference type="RuleBase" id="RU000363"/>
    </source>
</evidence>
<evidence type="ECO:0000256" key="3">
    <source>
        <dbReference type="ARBA" id="ARBA00022692"/>
    </source>
</evidence>
<dbReference type="RefSeq" id="XP_013279343.1">
    <property type="nucleotide sequence ID" value="XM_013423889.1"/>
</dbReference>
<dbReference type="FunFam" id="3.40.50.720:FF:000131">
    <property type="entry name" value="Short-chain dehydrogenase/reductase 3"/>
    <property type="match status" value="1"/>
</dbReference>
<dbReference type="InterPro" id="IPR020904">
    <property type="entry name" value="Sc_DH/Rdtase_CS"/>
</dbReference>
<keyword evidence="8" id="KW-0472">Membrane</keyword>
<dbReference type="Gene3D" id="3.40.50.720">
    <property type="entry name" value="NAD(P)-binding Rossmann-like Domain"/>
    <property type="match status" value="1"/>
</dbReference>
<evidence type="ECO:0000256" key="10">
    <source>
        <dbReference type="ARBA" id="ARBA00068717"/>
    </source>
</evidence>
<accession>A0A0D2G9S6</accession>
<evidence type="ECO:0000313" key="13">
    <source>
        <dbReference type="EMBL" id="KIW75535.1"/>
    </source>
</evidence>
<dbReference type="VEuPathDB" id="FungiDB:Z517_10277"/>
<dbReference type="PANTHER" id="PTHR24322">
    <property type="entry name" value="PKSB"/>
    <property type="match status" value="1"/>
</dbReference>